<keyword evidence="2" id="KW-0378">Hydrolase</keyword>
<evidence type="ECO:0000313" key="3">
    <source>
        <dbReference type="Proteomes" id="UP001449178"/>
    </source>
</evidence>
<dbReference type="Proteomes" id="UP001449178">
    <property type="component" value="Chromosome"/>
</dbReference>
<dbReference type="Pfam" id="PF12697">
    <property type="entry name" value="Abhydrolase_6"/>
    <property type="match status" value="1"/>
</dbReference>
<dbReference type="Gene3D" id="3.40.50.1820">
    <property type="entry name" value="alpha/beta hydrolase"/>
    <property type="match status" value="1"/>
</dbReference>
<sequence>MNERSKSNQLEPKDHAALQDLILIHGLYQNSWVMRILGKRLNQLGYRIHYFNYPTLRADINHNVELFHQYLQTFTKPYAIIAHSLGGLITYQVAHQYQPSLLQKVIAITPPFQGSDIAQYLVDHHADYLLGKAKTALLKRDNKLKWELSTTPLGVIAGTQNIGPSYLLLEQIVKSHSHDELSDGTVYLKETQIEGMTDFTTINRSHTMTLFDNRTPLLCDHFLRYNSFKY</sequence>
<reference evidence="2 3" key="1">
    <citation type="submission" date="2024-03" db="EMBL/GenBank/DDBJ databases">
        <title>Complete Genome Sequence and Annotation of Ignatzschineria larvae DSM 13226.</title>
        <authorList>
            <person name="Cantrell E."/>
            <person name="Burcham Z.M."/>
        </authorList>
    </citation>
    <scope>NUCLEOTIDE SEQUENCE [LARGE SCALE GENOMIC DNA]</scope>
    <source>
        <strain evidence="2 3">DSM 13226</strain>
    </source>
</reference>
<protein>
    <submittedName>
        <fullName evidence="2">Alpha/beta fold hydrolase</fullName>
    </submittedName>
</protein>
<evidence type="ECO:0000313" key="2">
    <source>
        <dbReference type="EMBL" id="WZW86999.1"/>
    </source>
</evidence>
<dbReference type="RefSeq" id="WP_026879074.1">
    <property type="nucleotide sequence ID" value="NZ_AZOD01000023.1"/>
</dbReference>
<gene>
    <name evidence="2" type="ORF">WMO13_06345</name>
</gene>
<organism evidence="2 3">
    <name type="scientific">Ignatzschineria larvae DSM 13226</name>
    <dbReference type="NCBI Taxonomy" id="1111732"/>
    <lineage>
        <taxon>Bacteria</taxon>
        <taxon>Pseudomonadati</taxon>
        <taxon>Pseudomonadota</taxon>
        <taxon>Gammaproteobacteria</taxon>
        <taxon>Cardiobacteriales</taxon>
        <taxon>Ignatzschineriaceae</taxon>
        <taxon>Ignatzschineria</taxon>
    </lineage>
</organism>
<name>A0ABZ3BWV2_9GAMM</name>
<dbReference type="InterPro" id="IPR000073">
    <property type="entry name" value="AB_hydrolase_1"/>
</dbReference>
<dbReference type="PANTHER" id="PTHR37946:SF1">
    <property type="entry name" value="SLL1969 PROTEIN"/>
    <property type="match status" value="1"/>
</dbReference>
<proteinExistence type="predicted"/>
<dbReference type="PANTHER" id="PTHR37946">
    <property type="entry name" value="SLL1969 PROTEIN"/>
    <property type="match status" value="1"/>
</dbReference>
<feature type="domain" description="AB hydrolase-1" evidence="1">
    <location>
        <begin position="21"/>
        <end position="137"/>
    </location>
</feature>
<dbReference type="EMBL" id="CP150637">
    <property type="protein sequence ID" value="WZW86999.1"/>
    <property type="molecule type" value="Genomic_DNA"/>
</dbReference>
<dbReference type="GO" id="GO:0016787">
    <property type="term" value="F:hydrolase activity"/>
    <property type="evidence" value="ECO:0007669"/>
    <property type="project" value="UniProtKB-KW"/>
</dbReference>
<dbReference type="InterPro" id="IPR029058">
    <property type="entry name" value="AB_hydrolase_fold"/>
</dbReference>
<evidence type="ECO:0000259" key="1">
    <source>
        <dbReference type="Pfam" id="PF12697"/>
    </source>
</evidence>
<dbReference type="SUPFAM" id="SSF53474">
    <property type="entry name" value="alpha/beta-Hydrolases"/>
    <property type="match status" value="1"/>
</dbReference>
<accession>A0ABZ3BWV2</accession>
<keyword evidence="3" id="KW-1185">Reference proteome</keyword>